<comment type="caution">
    <text evidence="2">The sequence shown here is derived from an EMBL/GenBank/DDBJ whole genome shotgun (WGS) entry which is preliminary data.</text>
</comment>
<evidence type="ECO:0000313" key="3">
    <source>
        <dbReference type="Proteomes" id="UP001552594"/>
    </source>
</evidence>
<dbReference type="RefSeq" id="WP_109280549.1">
    <property type="nucleotide sequence ID" value="NZ_JBFAUK010000002.1"/>
</dbReference>
<evidence type="ECO:0000313" key="2">
    <source>
        <dbReference type="EMBL" id="MEV5505548.1"/>
    </source>
</evidence>
<protein>
    <recommendedName>
        <fullName evidence="4">Secreted protein</fullName>
    </recommendedName>
</protein>
<evidence type="ECO:0000256" key="1">
    <source>
        <dbReference type="SAM" id="SignalP"/>
    </source>
</evidence>
<dbReference type="Proteomes" id="UP001552594">
    <property type="component" value="Unassembled WGS sequence"/>
</dbReference>
<gene>
    <name evidence="2" type="ORF">AB0L16_03600</name>
</gene>
<keyword evidence="3" id="KW-1185">Reference proteome</keyword>
<feature type="signal peptide" evidence="1">
    <location>
        <begin position="1"/>
        <end position="28"/>
    </location>
</feature>
<reference evidence="2 3" key="1">
    <citation type="submission" date="2024-06" db="EMBL/GenBank/DDBJ databases">
        <title>The Natural Products Discovery Center: Release of the First 8490 Sequenced Strains for Exploring Actinobacteria Biosynthetic Diversity.</title>
        <authorList>
            <person name="Kalkreuter E."/>
            <person name="Kautsar S.A."/>
            <person name="Yang D."/>
            <person name="Bader C.D."/>
            <person name="Teijaro C.N."/>
            <person name="Fluegel L."/>
            <person name="Davis C.M."/>
            <person name="Simpson J.R."/>
            <person name="Lauterbach L."/>
            <person name="Steele A.D."/>
            <person name="Gui C."/>
            <person name="Meng S."/>
            <person name="Li G."/>
            <person name="Viehrig K."/>
            <person name="Ye F."/>
            <person name="Su P."/>
            <person name="Kiefer A.F."/>
            <person name="Nichols A."/>
            <person name="Cepeda A.J."/>
            <person name="Yan W."/>
            <person name="Fan B."/>
            <person name="Jiang Y."/>
            <person name="Adhikari A."/>
            <person name="Zheng C.-J."/>
            <person name="Schuster L."/>
            <person name="Cowan T.M."/>
            <person name="Smanski M.J."/>
            <person name="Chevrette M.G."/>
            <person name="De Carvalho L.P.S."/>
            <person name="Shen B."/>
        </authorList>
    </citation>
    <scope>NUCLEOTIDE SEQUENCE [LARGE SCALE GENOMIC DNA]</scope>
    <source>
        <strain evidence="2 3">NPDC052347</strain>
    </source>
</reference>
<evidence type="ECO:0008006" key="4">
    <source>
        <dbReference type="Google" id="ProtNLM"/>
    </source>
</evidence>
<proteinExistence type="predicted"/>
<accession>A0ABV3JS72</accession>
<name>A0ABV3JS72_STRON</name>
<sequence>MKRWLATGLASAGTIVATLAVAAPPAHAVNVWHACRTVNGVQTDGPLGHGWTAQPCVYLDYDSHIAVAKVTYHGGSTDVHLIAELGVRYGDGSIQWGVGQNIGPAVNPVGGGSAYEWSKFVPIPGGRGITSVFARARLMDSGIISGDVESGSVPLAW</sequence>
<keyword evidence="1" id="KW-0732">Signal</keyword>
<feature type="chain" id="PRO_5047222869" description="Secreted protein" evidence="1">
    <location>
        <begin position="29"/>
        <end position="157"/>
    </location>
</feature>
<organism evidence="2 3">
    <name type="scientific">Streptomyces orinoci</name>
    <name type="common">Streptoverticillium orinoci</name>
    <dbReference type="NCBI Taxonomy" id="67339"/>
    <lineage>
        <taxon>Bacteria</taxon>
        <taxon>Bacillati</taxon>
        <taxon>Actinomycetota</taxon>
        <taxon>Actinomycetes</taxon>
        <taxon>Kitasatosporales</taxon>
        <taxon>Streptomycetaceae</taxon>
        <taxon>Streptomyces</taxon>
    </lineage>
</organism>
<dbReference type="EMBL" id="JBFAUK010000002">
    <property type="protein sequence ID" value="MEV5505548.1"/>
    <property type="molecule type" value="Genomic_DNA"/>
</dbReference>